<evidence type="ECO:0000256" key="1">
    <source>
        <dbReference type="SAM" id="MobiDB-lite"/>
    </source>
</evidence>
<dbReference type="EMBL" id="BK014979">
    <property type="protein sequence ID" value="DAD85314.1"/>
    <property type="molecule type" value="Genomic_DNA"/>
</dbReference>
<feature type="region of interest" description="Disordered" evidence="1">
    <location>
        <begin position="137"/>
        <end position="160"/>
    </location>
</feature>
<accession>A0A8S5MT12</accession>
<reference evidence="2" key="1">
    <citation type="journal article" date="2021" name="Proc. Natl. Acad. Sci. U.S.A.">
        <title>A Catalog of Tens of Thousands of Viruses from Human Metagenomes Reveals Hidden Associations with Chronic Diseases.</title>
        <authorList>
            <person name="Tisza M.J."/>
            <person name="Buck C.B."/>
        </authorList>
    </citation>
    <scope>NUCLEOTIDE SEQUENCE</scope>
    <source>
        <strain evidence="2">Ctk251</strain>
    </source>
</reference>
<proteinExistence type="predicted"/>
<sequence length="160" mass="17568">MTEEKQTVVAEAIEANKAKGLNVYYISTNEHPCQVILTPDYYEHDDYPVVVTAPPADIKNGKYNWSTSEWVETDGSEVTARLIKAEAAVKTLTTQVTQLNETATADKAKDDKLNQALDTISKQQMQTSMMLGQLMQKLATPSSVPAQGATEAKTEEQTQA</sequence>
<name>A0A8S5MT12_9CAUD</name>
<evidence type="ECO:0000313" key="2">
    <source>
        <dbReference type="EMBL" id="DAD85314.1"/>
    </source>
</evidence>
<protein>
    <submittedName>
        <fullName evidence="2">Uncharacterized protein</fullName>
    </submittedName>
</protein>
<organism evidence="2">
    <name type="scientific">Myoviridae sp. ctk251</name>
    <dbReference type="NCBI Taxonomy" id="2826689"/>
    <lineage>
        <taxon>Viruses</taxon>
        <taxon>Duplodnaviria</taxon>
        <taxon>Heunggongvirae</taxon>
        <taxon>Uroviricota</taxon>
        <taxon>Caudoviricetes</taxon>
    </lineage>
</organism>